<evidence type="ECO:0000313" key="2">
    <source>
        <dbReference type="EMBL" id="CAB4618176.1"/>
    </source>
</evidence>
<dbReference type="EMBL" id="CAEZVG010000005">
    <property type="protein sequence ID" value="CAB4618176.1"/>
    <property type="molecule type" value="Genomic_DNA"/>
</dbReference>
<dbReference type="InterPro" id="IPR011049">
    <property type="entry name" value="Serralysin-like_metalloprot_C"/>
</dbReference>
<name>A0A6J6BC25_9ZZZZ</name>
<evidence type="ECO:0000313" key="1">
    <source>
        <dbReference type="EMBL" id="CAB4536395.1"/>
    </source>
</evidence>
<accession>A0A6J6BC25</accession>
<gene>
    <name evidence="1" type="ORF">UFOPK1440_00174</name>
    <name evidence="2" type="ORF">UFOPK1946_00229</name>
</gene>
<reference evidence="1" key="1">
    <citation type="submission" date="2020-05" db="EMBL/GenBank/DDBJ databases">
        <authorList>
            <person name="Chiriac C."/>
            <person name="Salcher M."/>
            <person name="Ghai R."/>
            <person name="Kavagutti S V."/>
        </authorList>
    </citation>
    <scope>NUCLEOTIDE SEQUENCE</scope>
</reference>
<dbReference type="EMBL" id="CAEZSP010000004">
    <property type="protein sequence ID" value="CAB4536395.1"/>
    <property type="molecule type" value="Genomic_DNA"/>
</dbReference>
<dbReference type="PRINTS" id="PR00313">
    <property type="entry name" value="CABNDNGRPT"/>
</dbReference>
<organism evidence="1">
    <name type="scientific">freshwater metagenome</name>
    <dbReference type="NCBI Taxonomy" id="449393"/>
    <lineage>
        <taxon>unclassified sequences</taxon>
        <taxon>metagenomes</taxon>
        <taxon>ecological metagenomes</taxon>
    </lineage>
</organism>
<sequence>MVLACLPAFAPSAFALTAAEATQKLNECIAAINDPLYTRSTLPGLTAYADIASLEAAIANGTMVVWIANGAGVITGSGGANGNGQDLFCGDSNNNDIATMDSNTSTRDYFFGGAGNDRVTGNMWLSTFYGGPGDDYVNQFTENSYFYGGPGNDTYGTLVAPAVFDQGVDADTTTPTFPSAETFNVAENTTAVATITTSESATITLDSGDDKLKFSLTRLTDSTASLSFLIAPNFEIPTDVGVNNVYVVVLKAVDSALNIGYETISVTVTDVVDTTSFSSFALAGNPTSVSYSTPINLVAVVTVASRITFTMNQKRIPGCISKLATGSASSFTATCSWKPSRRGYLTLASQSVAVGAGITGAISPNIRIFVGPRLTRR</sequence>
<dbReference type="Gene3D" id="2.150.10.10">
    <property type="entry name" value="Serralysin-like metalloprotease, C-terminal"/>
    <property type="match status" value="1"/>
</dbReference>
<dbReference type="AlphaFoldDB" id="A0A6J6BC25"/>
<proteinExistence type="predicted"/>
<dbReference type="SUPFAM" id="SSF51120">
    <property type="entry name" value="beta-Roll"/>
    <property type="match status" value="1"/>
</dbReference>
<protein>
    <submittedName>
        <fullName evidence="1">Unannotated protein</fullName>
    </submittedName>
</protein>